<dbReference type="Pfam" id="PF25954">
    <property type="entry name" value="Beta-barrel_RND_2"/>
    <property type="match status" value="1"/>
</dbReference>
<reference evidence="6" key="1">
    <citation type="submission" date="2021-06" db="EMBL/GenBank/DDBJ databases">
        <title>Bradyrhizobium sp. S2-11-2 Genome sequencing.</title>
        <authorList>
            <person name="Jin L."/>
        </authorList>
    </citation>
    <scope>NUCLEOTIDE SEQUENCE</scope>
    <source>
        <strain evidence="6">S2-11-2</strain>
    </source>
</reference>
<feature type="signal peptide" evidence="3">
    <location>
        <begin position="1"/>
        <end position="30"/>
    </location>
</feature>
<dbReference type="Gene3D" id="1.20.1600.10">
    <property type="entry name" value="Outer membrane efflux proteins (OEP)"/>
    <property type="match status" value="1"/>
</dbReference>
<dbReference type="InterPro" id="IPR058792">
    <property type="entry name" value="Beta-barrel_RND_2"/>
</dbReference>
<dbReference type="RefSeq" id="WP_215612492.1">
    <property type="nucleotide sequence ID" value="NZ_CP076135.1"/>
</dbReference>
<dbReference type="PANTHER" id="PTHR30097">
    <property type="entry name" value="CATION EFFLUX SYSTEM PROTEIN CUSB"/>
    <property type="match status" value="1"/>
</dbReference>
<dbReference type="EMBL" id="CP076135">
    <property type="protein sequence ID" value="QWG16822.1"/>
    <property type="molecule type" value="Genomic_DNA"/>
</dbReference>
<dbReference type="InterPro" id="IPR058647">
    <property type="entry name" value="BSH_CzcB-like"/>
</dbReference>
<feature type="domain" description="CzcB-like barrel-sandwich hybrid" evidence="5">
    <location>
        <begin position="79"/>
        <end position="243"/>
    </location>
</feature>
<dbReference type="SUPFAM" id="SSF111369">
    <property type="entry name" value="HlyD-like secretion proteins"/>
    <property type="match status" value="2"/>
</dbReference>
<feature type="chain" id="PRO_5038099616" evidence="3">
    <location>
        <begin position="31"/>
        <end position="395"/>
    </location>
</feature>
<gene>
    <name evidence="6" type="ORF">KMZ68_17750</name>
</gene>
<accession>A0A975NKK9</accession>
<dbReference type="Proteomes" id="UP000680805">
    <property type="component" value="Chromosome"/>
</dbReference>
<dbReference type="Gene3D" id="2.40.420.20">
    <property type="match status" value="1"/>
</dbReference>
<dbReference type="GO" id="GO:0046914">
    <property type="term" value="F:transition metal ion binding"/>
    <property type="evidence" value="ECO:0007669"/>
    <property type="project" value="TreeGrafter"/>
</dbReference>
<sequence>MALSVAATTYLHRLSALLFAMALTASFAAAEGTTKGTDYVRVGPDQMHQLEIVKVKPHAFLDQRLAIGQIAFNEDASTVVLTPFSGRATRLIAKVGDQVRRGDPLLEIDSPEQVPPQNEFIAAQAARNKARSQLNLAQIAEKRVRDLYEGKAAPFKELQQAEAQLAAAESDMRSTDTAFEAARIRLRILGRTDAEISDLEQNGTISRVTRITAPIDGTVISRKVGPGQYVKADSGDALYTIADLSTMWLKAQIFEQDIAFVRIGQEIEARVAAAPNRTFKARIANISSASDLTTRRVMVRSEIGNPDGLLKSDMFASFRIGSEQPSATPAVPTDAVIREGDVATVWVETEPMLFKRRVVDIGIQQNGLTQIRRGLDVGEQVVARGAIFVDNEWRQ</sequence>
<name>A0A975NKK9_9BRAD</name>
<dbReference type="GO" id="GO:0016020">
    <property type="term" value="C:membrane"/>
    <property type="evidence" value="ECO:0007669"/>
    <property type="project" value="InterPro"/>
</dbReference>
<dbReference type="GO" id="GO:0030288">
    <property type="term" value="C:outer membrane-bounded periplasmic space"/>
    <property type="evidence" value="ECO:0007669"/>
    <property type="project" value="TreeGrafter"/>
</dbReference>
<dbReference type="PANTHER" id="PTHR30097:SF15">
    <property type="entry name" value="CATION EFFLUX SYSTEM PROTEIN CUSB"/>
    <property type="match status" value="1"/>
</dbReference>
<evidence type="ECO:0000259" key="5">
    <source>
        <dbReference type="Pfam" id="PF25973"/>
    </source>
</evidence>
<evidence type="ECO:0000313" key="7">
    <source>
        <dbReference type="Proteomes" id="UP000680805"/>
    </source>
</evidence>
<dbReference type="Gene3D" id="2.40.50.100">
    <property type="match status" value="1"/>
</dbReference>
<keyword evidence="2" id="KW-0813">Transport</keyword>
<dbReference type="Pfam" id="PF25973">
    <property type="entry name" value="BSH_CzcB"/>
    <property type="match status" value="1"/>
</dbReference>
<evidence type="ECO:0000256" key="3">
    <source>
        <dbReference type="SAM" id="SignalP"/>
    </source>
</evidence>
<dbReference type="KEGG" id="bsei:KMZ68_17750"/>
<dbReference type="NCBIfam" id="TIGR01730">
    <property type="entry name" value="RND_mfp"/>
    <property type="match status" value="1"/>
</dbReference>
<dbReference type="InterPro" id="IPR006143">
    <property type="entry name" value="RND_pump_MFP"/>
</dbReference>
<proteinExistence type="inferred from homology"/>
<dbReference type="GO" id="GO:0060003">
    <property type="term" value="P:copper ion export"/>
    <property type="evidence" value="ECO:0007669"/>
    <property type="project" value="TreeGrafter"/>
</dbReference>
<protein>
    <submittedName>
        <fullName evidence="6">Efflux RND transporter periplasmic adaptor subunit</fullName>
    </submittedName>
</protein>
<evidence type="ECO:0000256" key="1">
    <source>
        <dbReference type="ARBA" id="ARBA00009477"/>
    </source>
</evidence>
<dbReference type="GO" id="GO:0015679">
    <property type="term" value="P:plasma membrane copper ion transport"/>
    <property type="evidence" value="ECO:0007669"/>
    <property type="project" value="TreeGrafter"/>
</dbReference>
<dbReference type="Gene3D" id="2.40.30.170">
    <property type="match status" value="1"/>
</dbReference>
<evidence type="ECO:0000259" key="4">
    <source>
        <dbReference type="Pfam" id="PF25954"/>
    </source>
</evidence>
<comment type="similarity">
    <text evidence="1">Belongs to the membrane fusion protein (MFP) (TC 8.A.1) family.</text>
</comment>
<organism evidence="6 7">
    <name type="scientific">Bradyrhizobium sediminis</name>
    <dbReference type="NCBI Taxonomy" id="2840469"/>
    <lineage>
        <taxon>Bacteria</taxon>
        <taxon>Pseudomonadati</taxon>
        <taxon>Pseudomonadota</taxon>
        <taxon>Alphaproteobacteria</taxon>
        <taxon>Hyphomicrobiales</taxon>
        <taxon>Nitrobacteraceae</taxon>
        <taxon>Bradyrhizobium</taxon>
    </lineage>
</organism>
<feature type="domain" description="CusB-like beta-barrel" evidence="4">
    <location>
        <begin position="246"/>
        <end position="323"/>
    </location>
</feature>
<keyword evidence="3" id="KW-0732">Signal</keyword>
<dbReference type="AlphaFoldDB" id="A0A975NKK9"/>
<dbReference type="GO" id="GO:0022857">
    <property type="term" value="F:transmembrane transporter activity"/>
    <property type="evidence" value="ECO:0007669"/>
    <property type="project" value="InterPro"/>
</dbReference>
<dbReference type="FunFam" id="2.40.30.170:FF:000010">
    <property type="entry name" value="Efflux RND transporter periplasmic adaptor subunit"/>
    <property type="match status" value="1"/>
</dbReference>
<evidence type="ECO:0000313" key="6">
    <source>
        <dbReference type="EMBL" id="QWG16822.1"/>
    </source>
</evidence>
<evidence type="ECO:0000256" key="2">
    <source>
        <dbReference type="ARBA" id="ARBA00022448"/>
    </source>
</evidence>
<dbReference type="InterPro" id="IPR051909">
    <property type="entry name" value="MFP_Cation_Efflux"/>
</dbReference>